<dbReference type="AlphaFoldDB" id="A0A165S9W2"/>
<name>A0A165S9W2_LACPN</name>
<protein>
    <submittedName>
        <fullName evidence="1">Uncharacterized protein</fullName>
    </submittedName>
</protein>
<proteinExistence type="predicted"/>
<organism evidence="1 2">
    <name type="scientific">Lactiplantibacillus plantarum</name>
    <name type="common">Lactobacillus plantarum</name>
    <dbReference type="NCBI Taxonomy" id="1590"/>
    <lineage>
        <taxon>Bacteria</taxon>
        <taxon>Bacillati</taxon>
        <taxon>Bacillota</taxon>
        <taxon>Bacilli</taxon>
        <taxon>Lactobacillales</taxon>
        <taxon>Lactobacillaceae</taxon>
        <taxon>Lactiplantibacillus</taxon>
    </lineage>
</organism>
<evidence type="ECO:0000313" key="1">
    <source>
        <dbReference type="EMBL" id="KZU98343.1"/>
    </source>
</evidence>
<comment type="caution">
    <text evidence="1">The sequence shown here is derived from an EMBL/GenBank/DDBJ whole genome shotgun (WGS) entry which is preliminary data.</text>
</comment>
<dbReference type="Proteomes" id="UP000076882">
    <property type="component" value="Unassembled WGS sequence"/>
</dbReference>
<dbReference type="EMBL" id="LUXM01000006">
    <property type="protein sequence ID" value="KZU98343.1"/>
    <property type="molecule type" value="Genomic_DNA"/>
</dbReference>
<sequence>MLKMDLRELINYFSSKSRIERKEKLLPIRIKNIMIILMQNYN</sequence>
<gene>
    <name evidence="1" type="ORF">Lp19_0343</name>
</gene>
<dbReference type="PATRIC" id="fig|1590.201.peg.3665"/>
<evidence type="ECO:0000313" key="2">
    <source>
        <dbReference type="Proteomes" id="UP000076882"/>
    </source>
</evidence>
<reference evidence="1 2" key="1">
    <citation type="submission" date="2016-03" db="EMBL/GenBank/DDBJ databases">
        <title>Comparative genomics of 54 Lactobacillus plantarum strains reveals genomic uncoupling from niche constraints.</title>
        <authorList>
            <person name="Martino M.E."/>
        </authorList>
    </citation>
    <scope>NUCLEOTIDE SEQUENCE [LARGE SCALE GENOMIC DNA]</scope>
    <source>
        <strain evidence="1 2">19.1</strain>
    </source>
</reference>
<accession>A0A165S9W2</accession>